<dbReference type="AlphaFoldDB" id="A0AA36AXZ2"/>
<reference evidence="2" key="1">
    <citation type="submission" date="2023-08" db="EMBL/GenBank/DDBJ databases">
        <authorList>
            <person name="Alioto T."/>
            <person name="Alioto T."/>
            <person name="Gomez Garrido J."/>
        </authorList>
    </citation>
    <scope>NUCLEOTIDE SEQUENCE</scope>
</reference>
<gene>
    <name evidence="2" type="ORF">OCTVUL_1B031096</name>
</gene>
<keyword evidence="1" id="KW-1133">Transmembrane helix</keyword>
<proteinExistence type="predicted"/>
<organism evidence="2 3">
    <name type="scientific">Octopus vulgaris</name>
    <name type="common">Common octopus</name>
    <dbReference type="NCBI Taxonomy" id="6645"/>
    <lineage>
        <taxon>Eukaryota</taxon>
        <taxon>Metazoa</taxon>
        <taxon>Spiralia</taxon>
        <taxon>Lophotrochozoa</taxon>
        <taxon>Mollusca</taxon>
        <taxon>Cephalopoda</taxon>
        <taxon>Coleoidea</taxon>
        <taxon>Octopodiformes</taxon>
        <taxon>Octopoda</taxon>
        <taxon>Incirrata</taxon>
        <taxon>Octopodidae</taxon>
        <taxon>Octopus</taxon>
    </lineage>
</organism>
<accession>A0AA36AXZ2</accession>
<keyword evidence="1" id="KW-0472">Membrane</keyword>
<name>A0AA36AXZ2_OCTVU</name>
<feature type="transmembrane region" description="Helical" evidence="1">
    <location>
        <begin position="33"/>
        <end position="55"/>
    </location>
</feature>
<protein>
    <submittedName>
        <fullName evidence="2">Uncharacterized protein</fullName>
    </submittedName>
</protein>
<dbReference type="EMBL" id="OX597818">
    <property type="protein sequence ID" value="CAI9723656.1"/>
    <property type="molecule type" value="Genomic_DNA"/>
</dbReference>
<evidence type="ECO:0000256" key="1">
    <source>
        <dbReference type="SAM" id="Phobius"/>
    </source>
</evidence>
<keyword evidence="1" id="KW-0812">Transmembrane</keyword>
<evidence type="ECO:0000313" key="2">
    <source>
        <dbReference type="EMBL" id="CAI9723656.1"/>
    </source>
</evidence>
<keyword evidence="3" id="KW-1185">Reference proteome</keyword>
<dbReference type="Proteomes" id="UP001162480">
    <property type="component" value="Chromosome 5"/>
</dbReference>
<evidence type="ECO:0000313" key="3">
    <source>
        <dbReference type="Proteomes" id="UP001162480"/>
    </source>
</evidence>
<sequence length="180" mass="20424">MRPGIHATVLRSRHQRHRRHYPPRANAFSTKRFLILVFLGFSVLIPGIALSVIGFQPEEKHYSEDQKRIYRVLGPSAVVCSIGLLFAASFYCYCYLSVDSRLKRKKQETPPEKEYSVNASLKNSTCSENNTDPDINMEYSGLDYSEEGGFHQKQMAVLTTSPYKCAFYVGCANQDMAPNL</sequence>
<feature type="transmembrane region" description="Helical" evidence="1">
    <location>
        <begin position="75"/>
        <end position="96"/>
    </location>
</feature>